<evidence type="ECO:0000256" key="6">
    <source>
        <dbReference type="ARBA" id="ARBA00034666"/>
    </source>
</evidence>
<feature type="compositionally biased region" description="Low complexity" evidence="7">
    <location>
        <begin position="139"/>
        <end position="166"/>
    </location>
</feature>
<evidence type="ECO:0000256" key="2">
    <source>
        <dbReference type="ARBA" id="ARBA00009534"/>
    </source>
</evidence>
<feature type="compositionally biased region" description="Basic and acidic residues" evidence="7">
    <location>
        <begin position="1"/>
        <end position="16"/>
    </location>
</feature>
<evidence type="ECO:0000256" key="7">
    <source>
        <dbReference type="SAM" id="MobiDB-lite"/>
    </source>
</evidence>
<feature type="compositionally biased region" description="Basic residues" evidence="7">
    <location>
        <begin position="46"/>
        <end position="61"/>
    </location>
</feature>
<name>A0AAW1FH45_ZOAVI</name>
<keyword evidence="9" id="KW-1185">Reference proteome</keyword>
<evidence type="ECO:0000256" key="5">
    <source>
        <dbReference type="ARBA" id="ARBA00023242"/>
    </source>
</evidence>
<comment type="subcellular location">
    <subcellularLocation>
        <location evidence="1">Nucleus</location>
    </subcellularLocation>
</comment>
<keyword evidence="5" id="KW-0539">Nucleus</keyword>
<feature type="compositionally biased region" description="Basic residues" evidence="7">
    <location>
        <begin position="292"/>
        <end position="303"/>
    </location>
</feature>
<dbReference type="PANTHER" id="PTHR47622:SF1">
    <property type="entry name" value="ARGININE_SERINE-RICH PROTEIN 1"/>
    <property type="match status" value="1"/>
</dbReference>
<organism evidence="8 9">
    <name type="scientific">Zoarces viviparus</name>
    <name type="common">Viviparous eelpout</name>
    <name type="synonym">Blennius viviparus</name>
    <dbReference type="NCBI Taxonomy" id="48416"/>
    <lineage>
        <taxon>Eukaryota</taxon>
        <taxon>Metazoa</taxon>
        <taxon>Chordata</taxon>
        <taxon>Craniata</taxon>
        <taxon>Vertebrata</taxon>
        <taxon>Euteleostomi</taxon>
        <taxon>Actinopterygii</taxon>
        <taxon>Neopterygii</taxon>
        <taxon>Teleostei</taxon>
        <taxon>Neoteleostei</taxon>
        <taxon>Acanthomorphata</taxon>
        <taxon>Eupercaria</taxon>
        <taxon>Perciformes</taxon>
        <taxon>Cottioidei</taxon>
        <taxon>Zoarcales</taxon>
        <taxon>Zoarcidae</taxon>
        <taxon>Zoarcinae</taxon>
        <taxon>Zoarces</taxon>
    </lineage>
</organism>
<feature type="region of interest" description="Disordered" evidence="7">
    <location>
        <begin position="257"/>
        <end position="303"/>
    </location>
</feature>
<keyword evidence="4" id="KW-0597">Phosphoprotein</keyword>
<sequence>MTKGEDSHSEIAHVRQSDGINVIFDQKSPAGSRSRSKSSGRSSGSGRHRGRNGHKRGHRSHSSSSRSRSSSRRRSRSHPRCHRPSSRCLCDNHRRHGHGCGSPPRRHRAHHGSPSASRHRRNRSRSKPASRRSRHRTVVSRFSQSPPRNHRSSSGSGSSEHSVNLSCDDKGKRIKAAKANATIVVVEKLELPEIVKPILSEPAEESKQVLPETRWVRQDPEKTLSESDEESDDMFSPRMSPKRKTISFSINNSVVKPTAAAPSGAKVTSRMDSYESRKPYGHWKPVQSGHASRARKHALAGSP</sequence>
<comment type="function">
    <text evidence="6">Probably acts as a spliceosomal factor that contributes to spliceosome assembly and regulates the isoform switching of proteins such as PARP6.</text>
</comment>
<feature type="region of interest" description="Disordered" evidence="7">
    <location>
        <begin position="200"/>
        <end position="244"/>
    </location>
</feature>
<feature type="region of interest" description="Disordered" evidence="7">
    <location>
        <begin position="1"/>
        <end position="166"/>
    </location>
</feature>
<accession>A0AAW1FH45</accession>
<feature type="compositionally biased region" description="Basic and acidic residues" evidence="7">
    <location>
        <begin position="214"/>
        <end position="225"/>
    </location>
</feature>
<comment type="similarity">
    <text evidence="2">Belongs to the RSRP family.</text>
</comment>
<comment type="caution">
    <text evidence="8">The sequence shown here is derived from an EMBL/GenBank/DDBJ whole genome shotgun (WGS) entry which is preliminary data.</text>
</comment>
<gene>
    <name evidence="8" type="ORF">VZT92_008547</name>
</gene>
<dbReference type="EMBL" id="JBCEZU010000067">
    <property type="protein sequence ID" value="KAK9533430.1"/>
    <property type="molecule type" value="Genomic_DNA"/>
</dbReference>
<evidence type="ECO:0000256" key="3">
    <source>
        <dbReference type="ARBA" id="ARBA00018147"/>
    </source>
</evidence>
<evidence type="ECO:0000256" key="4">
    <source>
        <dbReference type="ARBA" id="ARBA00022553"/>
    </source>
</evidence>
<protein>
    <recommendedName>
        <fullName evidence="3">Arginine/serine-rich protein 1</fullName>
    </recommendedName>
</protein>
<evidence type="ECO:0000256" key="1">
    <source>
        <dbReference type="ARBA" id="ARBA00004123"/>
    </source>
</evidence>
<dbReference type="Proteomes" id="UP001488805">
    <property type="component" value="Unassembled WGS sequence"/>
</dbReference>
<reference evidence="8 9" key="1">
    <citation type="journal article" date="2024" name="Genome Biol. Evol.">
        <title>Chromosome-level genome assembly of the viviparous eelpout Zoarces viviparus.</title>
        <authorList>
            <person name="Fuhrmann N."/>
            <person name="Brasseur M.V."/>
            <person name="Bakowski C.E."/>
            <person name="Podsiadlowski L."/>
            <person name="Prost S."/>
            <person name="Krehenwinkel H."/>
            <person name="Mayer C."/>
        </authorList>
    </citation>
    <scope>NUCLEOTIDE SEQUENCE [LARGE SCALE GENOMIC DNA]</scope>
    <source>
        <strain evidence="8">NO-MEL_2022_Ind0_liver</strain>
    </source>
</reference>
<dbReference type="GO" id="GO:0005634">
    <property type="term" value="C:nucleus"/>
    <property type="evidence" value="ECO:0007669"/>
    <property type="project" value="UniProtKB-SubCell"/>
</dbReference>
<proteinExistence type="inferred from homology"/>
<evidence type="ECO:0000313" key="8">
    <source>
        <dbReference type="EMBL" id="KAK9533430.1"/>
    </source>
</evidence>
<dbReference type="PANTHER" id="PTHR47622">
    <property type="entry name" value="ARGININE/SERINE-RICH PROTEIN 1"/>
    <property type="match status" value="1"/>
</dbReference>
<feature type="compositionally biased region" description="Low complexity" evidence="7">
    <location>
        <begin position="31"/>
        <end position="45"/>
    </location>
</feature>
<dbReference type="Pfam" id="PF17069">
    <property type="entry name" value="RSRP"/>
    <property type="match status" value="1"/>
</dbReference>
<evidence type="ECO:0000313" key="9">
    <source>
        <dbReference type="Proteomes" id="UP001488805"/>
    </source>
</evidence>
<feature type="compositionally biased region" description="Basic residues" evidence="7">
    <location>
        <begin position="93"/>
        <end position="138"/>
    </location>
</feature>
<dbReference type="InterPro" id="IPR029656">
    <property type="entry name" value="RSRP1"/>
</dbReference>
<dbReference type="AlphaFoldDB" id="A0AAW1FH45"/>
<feature type="compositionally biased region" description="Basic residues" evidence="7">
    <location>
        <begin position="69"/>
        <end position="85"/>
    </location>
</feature>